<comment type="caution">
    <text evidence="2">The sequence shown here is derived from an EMBL/GenBank/DDBJ whole genome shotgun (WGS) entry which is preliminary data.</text>
</comment>
<proteinExistence type="predicted"/>
<dbReference type="PROSITE" id="PS51257">
    <property type="entry name" value="PROKAR_LIPOPROTEIN"/>
    <property type="match status" value="1"/>
</dbReference>
<gene>
    <name evidence="2" type="ORF">Q361_1026</name>
</gene>
<dbReference type="OrthoDB" id="1330121at2"/>
<evidence type="ECO:0000256" key="1">
    <source>
        <dbReference type="SAM" id="Coils"/>
    </source>
</evidence>
<dbReference type="RefSeq" id="WP_103724955.1">
    <property type="nucleotide sequence ID" value="NZ_PQNY01000002.1"/>
</dbReference>
<dbReference type="AlphaFoldDB" id="A0A2S4NAH2"/>
<dbReference type="Proteomes" id="UP000237056">
    <property type="component" value="Unassembled WGS sequence"/>
</dbReference>
<organism evidence="2 3">
    <name type="scientific">Flavobacterium croceum DSM 17960</name>
    <dbReference type="NCBI Taxonomy" id="1121886"/>
    <lineage>
        <taxon>Bacteria</taxon>
        <taxon>Pseudomonadati</taxon>
        <taxon>Bacteroidota</taxon>
        <taxon>Flavobacteriia</taxon>
        <taxon>Flavobacteriales</taxon>
        <taxon>Flavobacteriaceae</taxon>
        <taxon>Flavobacterium</taxon>
    </lineage>
</organism>
<keyword evidence="1" id="KW-0175">Coiled coil</keyword>
<accession>A0A2S4NAH2</accession>
<protein>
    <submittedName>
        <fullName evidence="2">Uncharacterized protein</fullName>
    </submittedName>
</protein>
<evidence type="ECO:0000313" key="2">
    <source>
        <dbReference type="EMBL" id="POS02696.1"/>
    </source>
</evidence>
<evidence type="ECO:0000313" key="3">
    <source>
        <dbReference type="Proteomes" id="UP000237056"/>
    </source>
</evidence>
<feature type="coiled-coil region" evidence="1">
    <location>
        <begin position="29"/>
        <end position="56"/>
    </location>
</feature>
<keyword evidence="3" id="KW-1185">Reference proteome</keyword>
<dbReference type="EMBL" id="PQNY01000002">
    <property type="protein sequence ID" value="POS02696.1"/>
    <property type="molecule type" value="Genomic_DNA"/>
</dbReference>
<reference evidence="2 3" key="1">
    <citation type="submission" date="2018-01" db="EMBL/GenBank/DDBJ databases">
        <title>Genomic Encyclopedia of Type Strains, Phase I: the one thousand microbial genomes (KMG-I) project.</title>
        <authorList>
            <person name="Goeker M."/>
        </authorList>
    </citation>
    <scope>NUCLEOTIDE SEQUENCE [LARGE SCALE GENOMIC DNA]</scope>
    <source>
        <strain evidence="2 3">DSM 17960</strain>
    </source>
</reference>
<sequence length="111" mass="13097">MRSLFLLLFSLTIFSCKNVKSTSDEEESHMQLHKEMDKVDEEYSKFEKQLLNLYTESEKNPDIITSKADSLLNVNKNEKDKYKSQIKGTIEDQLHYLKANYIIKKKNMKSL</sequence>
<name>A0A2S4NAH2_9FLAO</name>